<accession>A0A0B4VFV2</accession>
<dbReference type="GeneID" id="22921786"/>
<evidence type="ECO:0000313" key="2">
    <source>
        <dbReference type="Proteomes" id="UP000201058"/>
    </source>
</evidence>
<evidence type="ECO:0000313" key="1">
    <source>
        <dbReference type="EMBL" id="AJD20132.1"/>
    </source>
</evidence>
<reference evidence="1 2" key="1">
    <citation type="journal article" date="2015" name="J. Virol.">
        <title>The genome of the nucleopolyhedrosis-causing virus from Tipula oleracea sheds new light on the Nudiviridae family.</title>
        <authorList>
            <person name="Bezier A."/>
            <person name="Theze J."/>
            <person name="Gavory F."/>
            <person name="Gaillard J."/>
            <person name="Poulain J."/>
            <person name="Drezen J.M."/>
            <person name="Herniou E.A."/>
        </authorList>
    </citation>
    <scope>NUCLEOTIDE SEQUENCE [LARGE SCALE GENOMIC DNA]</scope>
    <source>
        <strain evidence="1">35</strain>
    </source>
</reference>
<sequence length="254" mass="29481">MRVFNISPVTEKLIFEVLSDYDSNQDEVQEEIILSDDDNDYSDDSSCSNIESTKCYGCCSKFLELTMNEEIERQDQQIETSKQTKVDNIIAFTSTSKSPPSSPTSYRAVVNLPEQSNNNIFNNMYSKIKSIVHHPSSDDTKDEYELIPSNLNGEELSNDEDDEARPKQQYCNDCFRAAKNNKEIIKIIENQTKSFCKKLKKKMILKNTNSYLKNKKIKPQPYSKKLKNHFKMELEKLFNLYDDSFFVCKCNNLD</sequence>
<name>A0A0B4VFV2_9VIRU</name>
<proteinExistence type="predicted"/>
<dbReference type="Proteomes" id="UP000201058">
    <property type="component" value="Segment"/>
</dbReference>
<organism evidence="1 2">
    <name type="scientific">Tipula oleracea nudivirus</name>
    <dbReference type="NCBI Taxonomy" id="1546257"/>
    <lineage>
        <taxon>Viruses</taxon>
        <taxon>Viruses incertae sedis</taxon>
        <taxon>Naldaviricetes</taxon>
        <taxon>Lefavirales</taxon>
        <taxon>Nudiviridae</taxon>
        <taxon>Deltanudivirus</taxon>
        <taxon>Deltanudivirus tipoleraceae</taxon>
    </lineage>
</organism>
<protein>
    <submittedName>
        <fullName evidence="1">Uncharacterized protein</fullName>
    </submittedName>
</protein>
<gene>
    <name evidence="1" type="ORF">TONV_072</name>
</gene>
<keyword evidence="2" id="KW-1185">Reference proteome</keyword>
<dbReference type="KEGG" id="vg:22921786"/>
<dbReference type="RefSeq" id="YP_009116719.1">
    <property type="nucleotide sequence ID" value="NC_026242.1"/>
</dbReference>
<dbReference type="EMBL" id="KM610234">
    <property type="protein sequence ID" value="AJD20132.1"/>
    <property type="molecule type" value="Genomic_DNA"/>
</dbReference>